<dbReference type="AlphaFoldDB" id="A0AAN8VGI6"/>
<sequence>MKSTKKIILVPYPAQGHVTPMLKLASVLASQGLNPVMVVPEFIRGRLTAQIDPETETSSGVRWVQISDGLEEKATRDFFAIEFAMENVMPIQLERLIREYQECGEEVICVVLDLLASWAIQVADACGVKAAGFWPAMLATYRLISSIPNLLSWGLISHTGNPLHEGKICCLQDQPTLSTLDLPWLIGTPAARQSRFKFWTRTMYRARSLRWMLVNTFMNEFNTMQQQEQFKCLETDEKGSVHIFPLVPLSKHAIITKNPSFWEEDMSCMNWLDMQKPSSVIYISFGSYVSPIEDEKLRNIALGLEASKCPFIWALRSSWLDGLPDGYLERVSKQGKVVSWAPQMEVLKHAAIGSYLTHCGWNSILEAIQCERRLLCYPVAGDQFLNCAYVVQVWKIGVEIGGTGQKDVEEGISRVMGDDEMKRRVSRMKERAMGEEAASKAKANLMAFLDDLNKHEACEVPFSSIP</sequence>
<proteinExistence type="inferred from homology"/>
<dbReference type="EMBL" id="JBAMMX010000008">
    <property type="protein sequence ID" value="KAK6934658.1"/>
    <property type="molecule type" value="Genomic_DNA"/>
</dbReference>
<reference evidence="3 4" key="1">
    <citation type="submission" date="2023-12" db="EMBL/GenBank/DDBJ databases">
        <title>A high-quality genome assembly for Dillenia turbinata (Dilleniales).</title>
        <authorList>
            <person name="Chanderbali A."/>
        </authorList>
    </citation>
    <scope>NUCLEOTIDE SEQUENCE [LARGE SCALE GENOMIC DNA]</scope>
    <source>
        <strain evidence="3">LSX21</strain>
        <tissue evidence="3">Leaf</tissue>
    </source>
</reference>
<dbReference type="Gene3D" id="3.40.50.2000">
    <property type="entry name" value="Glycogen Phosphorylase B"/>
    <property type="match status" value="2"/>
</dbReference>
<keyword evidence="2" id="KW-0808">Transferase</keyword>
<evidence type="ECO:0000256" key="2">
    <source>
        <dbReference type="ARBA" id="ARBA00022679"/>
    </source>
</evidence>
<dbReference type="Pfam" id="PF00201">
    <property type="entry name" value="UDPGT"/>
    <property type="match status" value="1"/>
</dbReference>
<comment type="similarity">
    <text evidence="1">Belongs to the UDP-glycosyltransferase family.</text>
</comment>
<dbReference type="InterPro" id="IPR002213">
    <property type="entry name" value="UDP_glucos_trans"/>
</dbReference>
<dbReference type="SUPFAM" id="SSF53756">
    <property type="entry name" value="UDP-Glycosyltransferase/glycogen phosphorylase"/>
    <property type="match status" value="1"/>
</dbReference>
<comment type="caution">
    <text evidence="3">The sequence shown here is derived from an EMBL/GenBank/DDBJ whole genome shotgun (WGS) entry which is preliminary data.</text>
</comment>
<dbReference type="PANTHER" id="PTHR11926:SF1402">
    <property type="entry name" value="GLYCOSYLTRANSFERASE"/>
    <property type="match status" value="1"/>
</dbReference>
<keyword evidence="4" id="KW-1185">Reference proteome</keyword>
<name>A0AAN8VGI6_9MAGN</name>
<accession>A0AAN8VGI6</accession>
<dbReference type="GO" id="GO:0080043">
    <property type="term" value="F:quercetin 3-O-glucosyltransferase activity"/>
    <property type="evidence" value="ECO:0007669"/>
    <property type="project" value="TreeGrafter"/>
</dbReference>
<evidence type="ECO:0000313" key="4">
    <source>
        <dbReference type="Proteomes" id="UP001370490"/>
    </source>
</evidence>
<protein>
    <submittedName>
        <fullName evidence="3">UDP-glucuronosyl/UDP-glucosyltransferase</fullName>
    </submittedName>
</protein>
<evidence type="ECO:0000256" key="1">
    <source>
        <dbReference type="ARBA" id="ARBA00009995"/>
    </source>
</evidence>
<dbReference type="Proteomes" id="UP001370490">
    <property type="component" value="Unassembled WGS sequence"/>
</dbReference>
<gene>
    <name evidence="3" type="ORF">RJ641_034813</name>
</gene>
<dbReference type="GO" id="GO:0080044">
    <property type="term" value="F:quercetin 7-O-glucosyltransferase activity"/>
    <property type="evidence" value="ECO:0007669"/>
    <property type="project" value="TreeGrafter"/>
</dbReference>
<evidence type="ECO:0000313" key="3">
    <source>
        <dbReference type="EMBL" id="KAK6934658.1"/>
    </source>
</evidence>
<dbReference type="FunFam" id="3.40.50.2000:FF:000122">
    <property type="entry name" value="Glycosyltransferase"/>
    <property type="match status" value="1"/>
</dbReference>
<organism evidence="3 4">
    <name type="scientific">Dillenia turbinata</name>
    <dbReference type="NCBI Taxonomy" id="194707"/>
    <lineage>
        <taxon>Eukaryota</taxon>
        <taxon>Viridiplantae</taxon>
        <taxon>Streptophyta</taxon>
        <taxon>Embryophyta</taxon>
        <taxon>Tracheophyta</taxon>
        <taxon>Spermatophyta</taxon>
        <taxon>Magnoliopsida</taxon>
        <taxon>eudicotyledons</taxon>
        <taxon>Gunneridae</taxon>
        <taxon>Pentapetalae</taxon>
        <taxon>Dilleniales</taxon>
        <taxon>Dilleniaceae</taxon>
        <taxon>Dillenia</taxon>
    </lineage>
</organism>
<dbReference type="CDD" id="cd03784">
    <property type="entry name" value="GT1_Gtf-like"/>
    <property type="match status" value="1"/>
</dbReference>
<dbReference type="PANTHER" id="PTHR11926">
    <property type="entry name" value="GLUCOSYL/GLUCURONOSYL TRANSFERASES"/>
    <property type="match status" value="1"/>
</dbReference>